<gene>
    <name evidence="3" type="ORF">OJ253_500</name>
</gene>
<feature type="region of interest" description="Disordered" evidence="1">
    <location>
        <begin position="449"/>
        <end position="491"/>
    </location>
</feature>
<evidence type="ECO:0000313" key="3">
    <source>
        <dbReference type="EMBL" id="KAJ1612604.1"/>
    </source>
</evidence>
<dbReference type="SUPFAM" id="SSF54236">
    <property type="entry name" value="Ubiquitin-like"/>
    <property type="match status" value="1"/>
</dbReference>
<sequence length="1048" mass="118074">MRNPIPPPELQEWRVFLDRKLTDKILETGYLCLEIPESFKLTRIMPENGSNHQYSVMYTPCDIRELALYSDDEQDRYVSLFLRLVFERLLTLVGINDTFFRCIESRTPRQHSKECKRAKIDHQDDGIEGQTSMSVSKSCKKSRAESKERSEWFLCRTVSVNSHSLPLSTPINWISCDDIEHILHTIKDDFHFHDMFYICLPLRLKHSCIHEDKERTAINVNAQKEMIILLTEKFSEFSNHVKKSVYFNSLVGDQLESRDVAVEEDNTKPDQVKLIESKGWNRYFPTNSLRVGIFMTLKISTINLFKINPGLFQTPIFINPFYNSTSCPSCYFSWLRLINNGQASECDSFDSVEKALSDEEMHVLALETKVRIFLNGCSPNDEYIRVRKIAPRSTVTDGETNENVPITYAGEAVWPGITSKGAFNPKVLVGPIHSNYMVLGAKPIGGIHSNGDQDCSSDSENDNGNGNGSNSDNHPNTEVRDPTGEGVEQWTQGGEIIFKSRHRDLELYEKNLEDFVFEQIHDEDPNCCGSNRNREHFQNDMTIGSTRLVKVCSKYTVVPYFGSRNIVKINDSHVYGSSALGISAEKKSQGKNISISLLSYICSYLPLQDFLSFRQVCRTHCCRTIFNSYIQNLTLFESDLYLPILGQLYPLLSKAKSITVVQVSDDEKLRLEMLNSEMNDLTNPDTHLCRIPPIAIQCLAAYTPKVKKMIFYSHSNANLAKITSRASGRKPDTIVIAPELSDYDSSGLNFNLDEGNENEIDEQMAQEIIASLGGPGQESGFLANPNMAGMGVGGSSDLSNPNGSHFSDSIQLSSSNLSSNPAQDSQETELSTADHSSLLNLQSFPESITSISPSLIEIHIIGSIESSNSLPTSLFRIPITAPFRKLIRYFRDVASIQEGIIDLYILRYGIKDRLIPDLSPVDYGILKGPTVLFAIGYKTLQYSQKIWISLFLVGSPNFPYLPKLRFNASMSTPFSRLAESYSRNVNISVNDVMFIYKDSEIDLNLSPYDYNVSENDTIEVVLRTRSNNDSICNAIMNATSIGNRINIS</sequence>
<dbReference type="Gene3D" id="3.10.20.90">
    <property type="entry name" value="Phosphatidylinositol 3-kinase Catalytic Subunit, Chain A, domain 1"/>
    <property type="match status" value="1"/>
</dbReference>
<dbReference type="InterPro" id="IPR022617">
    <property type="entry name" value="Rad60/SUMO-like_dom"/>
</dbReference>
<feature type="region of interest" description="Disordered" evidence="1">
    <location>
        <begin position="792"/>
        <end position="832"/>
    </location>
</feature>
<evidence type="ECO:0000256" key="1">
    <source>
        <dbReference type="SAM" id="MobiDB-lite"/>
    </source>
</evidence>
<reference evidence="3" key="1">
    <citation type="submission" date="2022-10" db="EMBL/GenBank/DDBJ databases">
        <title>Adaptive evolution leads to modifications in subtelomeric GC content in a zoonotic Cryptosporidium species.</title>
        <authorList>
            <person name="Li J."/>
            <person name="Feng Y."/>
            <person name="Xiao L."/>
        </authorList>
    </citation>
    <scope>NUCLEOTIDE SEQUENCE</scope>
    <source>
        <strain evidence="3">33844</strain>
    </source>
</reference>
<proteinExistence type="predicted"/>
<feature type="domain" description="Rad60/SUMO-like" evidence="2">
    <location>
        <begin position="963"/>
        <end position="1022"/>
    </location>
</feature>
<dbReference type="AlphaFoldDB" id="A0A9D5DJA8"/>
<organism evidence="3">
    <name type="scientific">Cryptosporidium canis</name>
    <dbReference type="NCBI Taxonomy" id="195482"/>
    <lineage>
        <taxon>Eukaryota</taxon>
        <taxon>Sar</taxon>
        <taxon>Alveolata</taxon>
        <taxon>Apicomplexa</taxon>
        <taxon>Conoidasida</taxon>
        <taxon>Coccidia</taxon>
        <taxon>Eucoccidiorida</taxon>
        <taxon>Eimeriorina</taxon>
        <taxon>Cryptosporidiidae</taxon>
        <taxon>Cryptosporidium</taxon>
    </lineage>
</organism>
<protein>
    <submittedName>
        <fullName evidence="3">Ubiquitin domain at the C-terminus</fullName>
    </submittedName>
</protein>
<dbReference type="EMBL" id="JAPCXC010000006">
    <property type="protein sequence ID" value="KAJ1612604.1"/>
    <property type="molecule type" value="Genomic_DNA"/>
</dbReference>
<comment type="caution">
    <text evidence="3">The sequence shown here is derived from an EMBL/GenBank/DDBJ whole genome shotgun (WGS) entry which is preliminary data.</text>
</comment>
<dbReference type="Pfam" id="PF11976">
    <property type="entry name" value="Rad60-SLD"/>
    <property type="match status" value="1"/>
</dbReference>
<dbReference type="InterPro" id="IPR029071">
    <property type="entry name" value="Ubiquitin-like_domsf"/>
</dbReference>
<name>A0A9D5DJA8_9CRYT</name>
<feature type="compositionally biased region" description="Low complexity" evidence="1">
    <location>
        <begin position="807"/>
        <end position="825"/>
    </location>
</feature>
<evidence type="ECO:0000259" key="2">
    <source>
        <dbReference type="Pfam" id="PF11976"/>
    </source>
</evidence>
<feature type="compositionally biased region" description="Polar residues" evidence="1">
    <location>
        <begin position="796"/>
        <end position="806"/>
    </location>
</feature>
<dbReference type="CDD" id="cd09917">
    <property type="entry name" value="F-box_SF"/>
    <property type="match status" value="1"/>
</dbReference>
<dbReference type="CDD" id="cd01763">
    <property type="entry name" value="Ubl_SUMO_like"/>
    <property type="match status" value="1"/>
</dbReference>
<dbReference type="OrthoDB" id="341994at2759"/>
<dbReference type="Proteomes" id="UP001067231">
    <property type="component" value="Unassembled WGS sequence"/>
</dbReference>
<feature type="compositionally biased region" description="Low complexity" evidence="1">
    <location>
        <begin position="462"/>
        <end position="473"/>
    </location>
</feature>
<accession>A0A9D5DJA8</accession>